<dbReference type="PROSITE" id="PS51677">
    <property type="entry name" value="NODB"/>
    <property type="match status" value="1"/>
</dbReference>
<dbReference type="PANTHER" id="PTHR10587:SF133">
    <property type="entry name" value="CHITIN DEACETYLASE 1-RELATED"/>
    <property type="match status" value="1"/>
</dbReference>
<dbReference type="SUPFAM" id="SSF88713">
    <property type="entry name" value="Glycoside hydrolase/deacetylase"/>
    <property type="match status" value="1"/>
</dbReference>
<evidence type="ECO:0000256" key="2">
    <source>
        <dbReference type="ARBA" id="ARBA00022801"/>
    </source>
</evidence>
<keyword evidence="5" id="KW-1185">Reference proteome</keyword>
<gene>
    <name evidence="4" type="ORF">BFS30_12880</name>
</gene>
<accession>A0A1D7QH73</accession>
<dbReference type="OrthoDB" id="9812065at2"/>
<dbReference type="Proteomes" id="UP000094313">
    <property type="component" value="Chromosome"/>
</dbReference>
<dbReference type="InterPro" id="IPR002509">
    <property type="entry name" value="NODB_dom"/>
</dbReference>
<dbReference type="AlphaFoldDB" id="A0A1D7QH73"/>
<feature type="domain" description="NodB homology" evidence="3">
    <location>
        <begin position="26"/>
        <end position="203"/>
    </location>
</feature>
<dbReference type="GO" id="GO:0016020">
    <property type="term" value="C:membrane"/>
    <property type="evidence" value="ECO:0007669"/>
    <property type="project" value="TreeGrafter"/>
</dbReference>
<dbReference type="PANTHER" id="PTHR10587">
    <property type="entry name" value="GLYCOSYL TRANSFERASE-RELATED"/>
    <property type="match status" value="1"/>
</dbReference>
<sequence>MYLVKSPLLLKWYYPSLIWNKTRAQRVIYLTFDDGPIPDVTDFVLKTLKSFNAKATFFCIGDNIQKHPDIFEKLKSEGHQIGNHTFNHLKGWKTEDPVYLQNFRQCQELTNTHLFRPPYGRIKKSQISGLRSYFPDLQIIMWDVLSGDFDLKLSPQKCYNNVIKYATNGSIIVFHDSLKAFDRLKYALPRVLQYFSEQGYQFKTL</sequence>
<protein>
    <submittedName>
        <fullName evidence="4">Polysaccharide deacetylase</fullName>
    </submittedName>
</protein>
<proteinExistence type="predicted"/>
<dbReference type="EMBL" id="CP017141">
    <property type="protein sequence ID" value="AOM77997.1"/>
    <property type="molecule type" value="Genomic_DNA"/>
</dbReference>
<dbReference type="Pfam" id="PF01522">
    <property type="entry name" value="Polysacc_deac_1"/>
    <property type="match status" value="1"/>
</dbReference>
<evidence type="ECO:0000259" key="3">
    <source>
        <dbReference type="PROSITE" id="PS51677"/>
    </source>
</evidence>
<name>A0A1D7QH73_9SPHI</name>
<dbReference type="GO" id="GO:0046872">
    <property type="term" value="F:metal ion binding"/>
    <property type="evidence" value="ECO:0007669"/>
    <property type="project" value="UniProtKB-KW"/>
</dbReference>
<dbReference type="RefSeq" id="WP_069379671.1">
    <property type="nucleotide sequence ID" value="NZ_CP017141.1"/>
</dbReference>
<keyword evidence="2" id="KW-0378">Hydrolase</keyword>
<dbReference type="GO" id="GO:0005975">
    <property type="term" value="P:carbohydrate metabolic process"/>
    <property type="evidence" value="ECO:0007669"/>
    <property type="project" value="InterPro"/>
</dbReference>
<dbReference type="CDD" id="cd10917">
    <property type="entry name" value="CE4_NodB_like_6s_7s"/>
    <property type="match status" value="1"/>
</dbReference>
<organism evidence="4 5">
    <name type="scientific">Pedobacter steynii</name>
    <dbReference type="NCBI Taxonomy" id="430522"/>
    <lineage>
        <taxon>Bacteria</taxon>
        <taxon>Pseudomonadati</taxon>
        <taxon>Bacteroidota</taxon>
        <taxon>Sphingobacteriia</taxon>
        <taxon>Sphingobacteriales</taxon>
        <taxon>Sphingobacteriaceae</taxon>
        <taxon>Pedobacter</taxon>
    </lineage>
</organism>
<dbReference type="KEGG" id="psty:BFS30_12880"/>
<reference evidence="4 5" key="1">
    <citation type="submission" date="2016-08" db="EMBL/GenBank/DDBJ databases">
        <authorList>
            <person name="Seilhamer J.J."/>
        </authorList>
    </citation>
    <scope>NUCLEOTIDE SEQUENCE [LARGE SCALE GENOMIC DNA]</scope>
    <source>
        <strain evidence="4 5">DX4</strain>
    </source>
</reference>
<evidence type="ECO:0000256" key="1">
    <source>
        <dbReference type="ARBA" id="ARBA00022723"/>
    </source>
</evidence>
<evidence type="ECO:0000313" key="5">
    <source>
        <dbReference type="Proteomes" id="UP000094313"/>
    </source>
</evidence>
<dbReference type="InterPro" id="IPR050248">
    <property type="entry name" value="Polysacc_deacetylase_ArnD"/>
</dbReference>
<dbReference type="InterPro" id="IPR011330">
    <property type="entry name" value="Glyco_hydro/deAcase_b/a-brl"/>
</dbReference>
<dbReference type="GO" id="GO:0016810">
    <property type="term" value="F:hydrolase activity, acting on carbon-nitrogen (but not peptide) bonds"/>
    <property type="evidence" value="ECO:0007669"/>
    <property type="project" value="InterPro"/>
</dbReference>
<keyword evidence="1" id="KW-0479">Metal-binding</keyword>
<dbReference type="Gene3D" id="3.20.20.370">
    <property type="entry name" value="Glycoside hydrolase/deacetylase"/>
    <property type="match status" value="1"/>
</dbReference>
<evidence type="ECO:0000313" key="4">
    <source>
        <dbReference type="EMBL" id="AOM77997.1"/>
    </source>
</evidence>